<keyword evidence="2" id="KW-1133">Transmembrane helix</keyword>
<dbReference type="AlphaFoldDB" id="M5FQ44"/>
<name>M5FQ44_DACPD</name>
<evidence type="ECO:0000256" key="2">
    <source>
        <dbReference type="SAM" id="Phobius"/>
    </source>
</evidence>
<evidence type="ECO:0000313" key="4">
    <source>
        <dbReference type="Proteomes" id="UP000030653"/>
    </source>
</evidence>
<feature type="region of interest" description="Disordered" evidence="1">
    <location>
        <begin position="80"/>
        <end position="105"/>
    </location>
</feature>
<sequence>MRFSSRDGTTPALSPPPVNPTVLVVGTVVILVLGVVVFILLWAWSRCYRVKRREQAGDESQTAVSQALSALERMPSAACSTSQLPTYDGNRPPAYSSGSSTTRVTREGEVGHSAVCLTELERVYVTGLRAPSLIRQRSQPPAYDVSQSNSSP</sequence>
<keyword evidence="2" id="KW-0472">Membrane</keyword>
<evidence type="ECO:0000256" key="1">
    <source>
        <dbReference type="SAM" id="MobiDB-lite"/>
    </source>
</evidence>
<keyword evidence="4" id="KW-1185">Reference proteome</keyword>
<evidence type="ECO:0000313" key="3">
    <source>
        <dbReference type="EMBL" id="EJT96714.1"/>
    </source>
</evidence>
<protein>
    <submittedName>
        <fullName evidence="3">Uncharacterized protein</fullName>
    </submittedName>
</protein>
<dbReference type="HOGENOM" id="CLU_1722312_0_0_1"/>
<keyword evidence="2" id="KW-0812">Transmembrane</keyword>
<organism evidence="3 4">
    <name type="scientific">Dacryopinax primogenitus (strain DJM 731)</name>
    <name type="common">Brown rot fungus</name>
    <dbReference type="NCBI Taxonomy" id="1858805"/>
    <lineage>
        <taxon>Eukaryota</taxon>
        <taxon>Fungi</taxon>
        <taxon>Dikarya</taxon>
        <taxon>Basidiomycota</taxon>
        <taxon>Agaricomycotina</taxon>
        <taxon>Dacrymycetes</taxon>
        <taxon>Dacrymycetales</taxon>
        <taxon>Dacrymycetaceae</taxon>
        <taxon>Dacryopinax</taxon>
    </lineage>
</organism>
<dbReference type="Proteomes" id="UP000030653">
    <property type="component" value="Unassembled WGS sequence"/>
</dbReference>
<reference evidence="3 4" key="1">
    <citation type="journal article" date="2012" name="Science">
        <title>The Paleozoic origin of enzymatic lignin decomposition reconstructed from 31 fungal genomes.</title>
        <authorList>
            <person name="Floudas D."/>
            <person name="Binder M."/>
            <person name="Riley R."/>
            <person name="Barry K."/>
            <person name="Blanchette R.A."/>
            <person name="Henrissat B."/>
            <person name="Martinez A.T."/>
            <person name="Otillar R."/>
            <person name="Spatafora J.W."/>
            <person name="Yadav J.S."/>
            <person name="Aerts A."/>
            <person name="Benoit I."/>
            <person name="Boyd A."/>
            <person name="Carlson A."/>
            <person name="Copeland A."/>
            <person name="Coutinho P.M."/>
            <person name="de Vries R.P."/>
            <person name="Ferreira P."/>
            <person name="Findley K."/>
            <person name="Foster B."/>
            <person name="Gaskell J."/>
            <person name="Glotzer D."/>
            <person name="Gorecki P."/>
            <person name="Heitman J."/>
            <person name="Hesse C."/>
            <person name="Hori C."/>
            <person name="Igarashi K."/>
            <person name="Jurgens J.A."/>
            <person name="Kallen N."/>
            <person name="Kersten P."/>
            <person name="Kohler A."/>
            <person name="Kuees U."/>
            <person name="Kumar T.K.A."/>
            <person name="Kuo A."/>
            <person name="LaButti K."/>
            <person name="Larrondo L.F."/>
            <person name="Lindquist E."/>
            <person name="Ling A."/>
            <person name="Lombard V."/>
            <person name="Lucas S."/>
            <person name="Lundell T."/>
            <person name="Martin R."/>
            <person name="McLaughlin D.J."/>
            <person name="Morgenstern I."/>
            <person name="Morin E."/>
            <person name="Murat C."/>
            <person name="Nagy L.G."/>
            <person name="Nolan M."/>
            <person name="Ohm R.A."/>
            <person name="Patyshakuliyeva A."/>
            <person name="Rokas A."/>
            <person name="Ruiz-Duenas F.J."/>
            <person name="Sabat G."/>
            <person name="Salamov A."/>
            <person name="Samejima M."/>
            <person name="Schmutz J."/>
            <person name="Slot J.C."/>
            <person name="St John F."/>
            <person name="Stenlid J."/>
            <person name="Sun H."/>
            <person name="Sun S."/>
            <person name="Syed K."/>
            <person name="Tsang A."/>
            <person name="Wiebenga A."/>
            <person name="Young D."/>
            <person name="Pisabarro A."/>
            <person name="Eastwood D.C."/>
            <person name="Martin F."/>
            <person name="Cullen D."/>
            <person name="Grigoriev I.V."/>
            <person name="Hibbett D.S."/>
        </authorList>
    </citation>
    <scope>NUCLEOTIDE SEQUENCE [LARGE SCALE GENOMIC DNA]</scope>
    <source>
        <strain evidence="3 4">DJM-731 SS1</strain>
    </source>
</reference>
<gene>
    <name evidence="3" type="ORF">DACRYDRAFT_112519</name>
</gene>
<proteinExistence type="predicted"/>
<accession>M5FQ44</accession>
<dbReference type="GeneID" id="63684498"/>
<feature type="transmembrane region" description="Helical" evidence="2">
    <location>
        <begin position="20"/>
        <end position="44"/>
    </location>
</feature>
<dbReference type="EMBL" id="JH795881">
    <property type="protein sequence ID" value="EJT96714.1"/>
    <property type="molecule type" value="Genomic_DNA"/>
</dbReference>
<dbReference type="RefSeq" id="XP_040623612.1">
    <property type="nucleotide sequence ID" value="XM_040769436.1"/>
</dbReference>